<dbReference type="Pfam" id="PF08546">
    <property type="entry name" value="ApbA_C"/>
    <property type="match status" value="1"/>
</dbReference>
<keyword evidence="7 10" id="KW-0560">Oxidoreductase</keyword>
<dbReference type="Gene3D" id="1.10.1040.10">
    <property type="entry name" value="N-(1-d-carboxylethyl)-l-norvaline Dehydrogenase, domain 2"/>
    <property type="match status" value="1"/>
</dbReference>
<comment type="function">
    <text evidence="10">Catalyzes the NADPH-dependent reduction of ketopantoate into pantoic acid.</text>
</comment>
<comment type="pathway">
    <text evidence="1 10">Cofactor biosynthesis; (R)-pantothenate biosynthesis; (R)-pantoate from 3-methyl-2-oxobutanoate: step 2/2.</text>
</comment>
<dbReference type="InterPro" id="IPR008927">
    <property type="entry name" value="6-PGluconate_DH-like_C_sf"/>
</dbReference>
<evidence type="ECO:0000313" key="13">
    <source>
        <dbReference type="EMBL" id="MFC3149476.1"/>
    </source>
</evidence>
<dbReference type="InterPro" id="IPR050838">
    <property type="entry name" value="Ketopantoate_reductase"/>
</dbReference>
<keyword evidence="5 10" id="KW-0566">Pantothenate biosynthesis</keyword>
<comment type="similarity">
    <text evidence="2 10">Belongs to the ketopantoate reductase family.</text>
</comment>
<dbReference type="NCBIfam" id="TIGR00745">
    <property type="entry name" value="apbA_panE"/>
    <property type="match status" value="1"/>
</dbReference>
<evidence type="ECO:0000259" key="12">
    <source>
        <dbReference type="Pfam" id="PF08546"/>
    </source>
</evidence>
<dbReference type="InterPro" id="IPR013752">
    <property type="entry name" value="KPA_reductase"/>
</dbReference>
<evidence type="ECO:0000259" key="11">
    <source>
        <dbReference type="Pfam" id="PF02558"/>
    </source>
</evidence>
<reference evidence="14" key="1">
    <citation type="journal article" date="2019" name="Int. J. Syst. Evol. Microbiol.">
        <title>The Global Catalogue of Microorganisms (GCM) 10K type strain sequencing project: providing services to taxonomists for standard genome sequencing and annotation.</title>
        <authorList>
            <consortium name="The Broad Institute Genomics Platform"/>
            <consortium name="The Broad Institute Genome Sequencing Center for Infectious Disease"/>
            <person name="Wu L."/>
            <person name="Ma J."/>
        </authorList>
    </citation>
    <scope>NUCLEOTIDE SEQUENCE [LARGE SCALE GENOMIC DNA]</scope>
    <source>
        <strain evidence="14">KCTC 52438</strain>
    </source>
</reference>
<evidence type="ECO:0000313" key="14">
    <source>
        <dbReference type="Proteomes" id="UP001595476"/>
    </source>
</evidence>
<dbReference type="Proteomes" id="UP001595476">
    <property type="component" value="Unassembled WGS sequence"/>
</dbReference>
<feature type="domain" description="Ketopantoate reductase C-terminal" evidence="12">
    <location>
        <begin position="176"/>
        <end position="296"/>
    </location>
</feature>
<protein>
    <recommendedName>
        <fullName evidence="4 10">2-dehydropantoate 2-reductase</fullName>
        <ecNumber evidence="3 10">1.1.1.169</ecNumber>
    </recommendedName>
    <alternativeName>
        <fullName evidence="8 10">Ketopantoate reductase</fullName>
    </alternativeName>
</protein>
<dbReference type="PANTHER" id="PTHR43765:SF2">
    <property type="entry name" value="2-DEHYDROPANTOATE 2-REDUCTASE"/>
    <property type="match status" value="1"/>
</dbReference>
<evidence type="ECO:0000256" key="8">
    <source>
        <dbReference type="ARBA" id="ARBA00032024"/>
    </source>
</evidence>
<evidence type="ECO:0000256" key="2">
    <source>
        <dbReference type="ARBA" id="ARBA00007870"/>
    </source>
</evidence>
<dbReference type="EMBL" id="JBHRSZ010000001">
    <property type="protein sequence ID" value="MFC3149476.1"/>
    <property type="molecule type" value="Genomic_DNA"/>
</dbReference>
<dbReference type="EC" id="1.1.1.169" evidence="3 10"/>
<evidence type="ECO:0000256" key="9">
    <source>
        <dbReference type="ARBA" id="ARBA00048793"/>
    </source>
</evidence>
<dbReference type="InterPro" id="IPR013328">
    <property type="entry name" value="6PGD_dom2"/>
</dbReference>
<keyword evidence="14" id="KW-1185">Reference proteome</keyword>
<proteinExistence type="inferred from homology"/>
<dbReference type="InterPro" id="IPR013332">
    <property type="entry name" value="KPR_N"/>
</dbReference>
<accession>A0ABV7H9Y2</accession>
<evidence type="ECO:0000256" key="3">
    <source>
        <dbReference type="ARBA" id="ARBA00013014"/>
    </source>
</evidence>
<dbReference type="Pfam" id="PF02558">
    <property type="entry name" value="ApbA"/>
    <property type="match status" value="1"/>
</dbReference>
<sequence length="300" mass="33870">MSQSDLIEPWHIAGPGAIGLLLHSKLQQATESHLFPIMIHRSHQPAYDNYQVIDQDSTSLYPIHWFNQEQVIHNLIITTKSYQVLDCITQLIPFLSTEANIVLLHNGLGIQQTAVKRWPAFNFFAGSTTEGAWKSEENKVIYAGQGETLIGSMSSNECLWWEKSSLSKAGFHWQENIMTQLHTKVAINAAINPLTVLFECQNGDLLTSEKRFSLMKTLCQETQTVLAKEGYPIDTLVDIVTQVAQRTGANFSSSYQDWQHNRQTELSSMNGYIQSLAKKHKINTPVHDKVMEEVSLKALI</sequence>
<organism evidence="13 14">
    <name type="scientific">Litoribrevibacter euphylliae</name>
    <dbReference type="NCBI Taxonomy" id="1834034"/>
    <lineage>
        <taxon>Bacteria</taxon>
        <taxon>Pseudomonadati</taxon>
        <taxon>Pseudomonadota</taxon>
        <taxon>Gammaproteobacteria</taxon>
        <taxon>Oceanospirillales</taxon>
        <taxon>Oceanospirillaceae</taxon>
        <taxon>Litoribrevibacter</taxon>
    </lineage>
</organism>
<dbReference type="InterPro" id="IPR036291">
    <property type="entry name" value="NAD(P)-bd_dom_sf"/>
</dbReference>
<dbReference type="Gene3D" id="3.40.50.720">
    <property type="entry name" value="NAD(P)-binding Rossmann-like Domain"/>
    <property type="match status" value="1"/>
</dbReference>
<evidence type="ECO:0000256" key="5">
    <source>
        <dbReference type="ARBA" id="ARBA00022655"/>
    </source>
</evidence>
<dbReference type="SUPFAM" id="SSF48179">
    <property type="entry name" value="6-phosphogluconate dehydrogenase C-terminal domain-like"/>
    <property type="match status" value="1"/>
</dbReference>
<dbReference type="PANTHER" id="PTHR43765">
    <property type="entry name" value="2-DEHYDROPANTOATE 2-REDUCTASE-RELATED"/>
    <property type="match status" value="1"/>
</dbReference>
<comment type="caution">
    <text evidence="13">The sequence shown here is derived from an EMBL/GenBank/DDBJ whole genome shotgun (WGS) entry which is preliminary data.</text>
</comment>
<dbReference type="SUPFAM" id="SSF51735">
    <property type="entry name" value="NAD(P)-binding Rossmann-fold domains"/>
    <property type="match status" value="1"/>
</dbReference>
<evidence type="ECO:0000256" key="7">
    <source>
        <dbReference type="ARBA" id="ARBA00023002"/>
    </source>
</evidence>
<feature type="domain" description="Ketopantoate reductase N-terminal" evidence="11">
    <location>
        <begin position="10"/>
        <end position="154"/>
    </location>
</feature>
<evidence type="ECO:0000256" key="10">
    <source>
        <dbReference type="RuleBase" id="RU362068"/>
    </source>
</evidence>
<keyword evidence="6 10" id="KW-0521">NADP</keyword>
<gene>
    <name evidence="13" type="ORF">ACFOEK_00390</name>
</gene>
<evidence type="ECO:0000256" key="6">
    <source>
        <dbReference type="ARBA" id="ARBA00022857"/>
    </source>
</evidence>
<dbReference type="RefSeq" id="WP_386714475.1">
    <property type="nucleotide sequence ID" value="NZ_JBHRSZ010000001.1"/>
</dbReference>
<comment type="catalytic activity">
    <reaction evidence="9 10">
        <text>(R)-pantoate + NADP(+) = 2-dehydropantoate + NADPH + H(+)</text>
        <dbReference type="Rhea" id="RHEA:16233"/>
        <dbReference type="ChEBI" id="CHEBI:11561"/>
        <dbReference type="ChEBI" id="CHEBI:15378"/>
        <dbReference type="ChEBI" id="CHEBI:15980"/>
        <dbReference type="ChEBI" id="CHEBI:57783"/>
        <dbReference type="ChEBI" id="CHEBI:58349"/>
        <dbReference type="EC" id="1.1.1.169"/>
    </reaction>
</comment>
<name>A0ABV7H9Y2_9GAMM</name>
<evidence type="ECO:0000256" key="1">
    <source>
        <dbReference type="ARBA" id="ARBA00004994"/>
    </source>
</evidence>
<evidence type="ECO:0000256" key="4">
    <source>
        <dbReference type="ARBA" id="ARBA00019465"/>
    </source>
</evidence>
<dbReference type="InterPro" id="IPR003710">
    <property type="entry name" value="ApbA"/>
</dbReference>